<keyword evidence="10" id="KW-1133">Transmembrane helix</keyword>
<evidence type="ECO:0000256" key="4">
    <source>
        <dbReference type="ARBA" id="ARBA00022475"/>
    </source>
</evidence>
<sequence>MKPVSFFWYLYGVVALALVLTVAVLFFTINYLENQSDWQDFARDVERSVRVAEAQCRSQQLSNPCVQSVVNDHGFDVIAYLQSDARAGASANAGSVIGEWQGDDLTISVYRYFDGFQASLRNQAQAYWVRDSEQHLQEAETDGFPLEVLATALLVTLLLLLSIGVFLLWPVKRLLGWISQLREATDALALGDYSVRIPTIAVHPFYQLANRFNRMIGLIQTNLEEKRLLANAMAHEMRTPLSRVRLALALLQRYQPQDDSHAALLQDLDRYIDELENVTSNSLQLVRLQNSEINCQRLDLKAWVEQKLRLRRGRTSSLSWEFELQPAEITTDEHFLHLIIDNLLNNAEQYARSRVAVTLGVHNGRLQLSISDDGPGIAEELRQQALQPFSRLDPSRDRRSGGIGLGLALVNTGCQRLNVHLSMASAQPGLRVVLIFPIGNKQIASVPE</sequence>
<evidence type="ECO:0000259" key="12">
    <source>
        <dbReference type="PROSITE" id="PS50885"/>
    </source>
</evidence>
<name>A0A3M2R8F9_9GAMM</name>
<keyword evidence="14" id="KW-1185">Reference proteome</keyword>
<dbReference type="SMART" id="SM00304">
    <property type="entry name" value="HAMP"/>
    <property type="match status" value="1"/>
</dbReference>
<evidence type="ECO:0000313" key="13">
    <source>
        <dbReference type="EMBL" id="RMJ01572.1"/>
    </source>
</evidence>
<evidence type="ECO:0000256" key="5">
    <source>
        <dbReference type="ARBA" id="ARBA00022553"/>
    </source>
</evidence>
<dbReference type="SUPFAM" id="SSF47384">
    <property type="entry name" value="Homodimeric domain of signal transducing histidine kinase"/>
    <property type="match status" value="1"/>
</dbReference>
<dbReference type="GO" id="GO:0005524">
    <property type="term" value="F:ATP binding"/>
    <property type="evidence" value="ECO:0007669"/>
    <property type="project" value="UniProtKB-KW"/>
</dbReference>
<feature type="domain" description="Histidine kinase" evidence="11">
    <location>
        <begin position="232"/>
        <end position="440"/>
    </location>
</feature>
<keyword evidence="7" id="KW-0547">Nucleotide-binding</keyword>
<dbReference type="GO" id="GO:0005886">
    <property type="term" value="C:plasma membrane"/>
    <property type="evidence" value="ECO:0007669"/>
    <property type="project" value="UniProtKB-SubCell"/>
</dbReference>
<dbReference type="CDD" id="cd06225">
    <property type="entry name" value="HAMP"/>
    <property type="match status" value="1"/>
</dbReference>
<dbReference type="Gene3D" id="3.30.565.10">
    <property type="entry name" value="Histidine kinase-like ATPase, C-terminal domain"/>
    <property type="match status" value="1"/>
</dbReference>
<dbReference type="GO" id="GO:0000155">
    <property type="term" value="F:phosphorelay sensor kinase activity"/>
    <property type="evidence" value="ECO:0007669"/>
    <property type="project" value="InterPro"/>
</dbReference>
<proteinExistence type="predicted"/>
<keyword evidence="6 13" id="KW-0808">Transferase</keyword>
<dbReference type="InterPro" id="IPR036890">
    <property type="entry name" value="HATPase_C_sf"/>
</dbReference>
<gene>
    <name evidence="13" type="primary">rstB_2</name>
    <name evidence="13" type="ORF">DOQ08_03154</name>
</gene>
<dbReference type="InterPro" id="IPR003660">
    <property type="entry name" value="HAMP_dom"/>
</dbReference>
<evidence type="ECO:0000256" key="8">
    <source>
        <dbReference type="ARBA" id="ARBA00022777"/>
    </source>
</evidence>
<comment type="catalytic activity">
    <reaction evidence="1">
        <text>ATP + protein L-histidine = ADP + protein N-phospho-L-histidine.</text>
        <dbReference type="EC" id="2.7.13.3"/>
    </reaction>
</comment>
<comment type="subcellular location">
    <subcellularLocation>
        <location evidence="2">Cell membrane</location>
        <topology evidence="2">Multi-pass membrane protein</topology>
    </subcellularLocation>
</comment>
<organism evidence="13 14">
    <name type="scientific">Marinobacter litoralis</name>
    <dbReference type="NCBI Taxonomy" id="187981"/>
    <lineage>
        <taxon>Bacteria</taxon>
        <taxon>Pseudomonadati</taxon>
        <taxon>Pseudomonadota</taxon>
        <taxon>Gammaproteobacteria</taxon>
        <taxon>Pseudomonadales</taxon>
        <taxon>Marinobacteraceae</taxon>
        <taxon>Marinobacter</taxon>
    </lineage>
</organism>
<evidence type="ECO:0000256" key="10">
    <source>
        <dbReference type="SAM" id="Phobius"/>
    </source>
</evidence>
<dbReference type="PROSITE" id="PS50885">
    <property type="entry name" value="HAMP"/>
    <property type="match status" value="1"/>
</dbReference>
<evidence type="ECO:0000256" key="1">
    <source>
        <dbReference type="ARBA" id="ARBA00000085"/>
    </source>
</evidence>
<dbReference type="InterPro" id="IPR050980">
    <property type="entry name" value="2C_sensor_his_kinase"/>
</dbReference>
<dbReference type="PANTHER" id="PTHR44936:SF10">
    <property type="entry name" value="SENSOR PROTEIN RSTB"/>
    <property type="match status" value="1"/>
</dbReference>
<accession>A0A3M2R8F9</accession>
<dbReference type="PROSITE" id="PS50109">
    <property type="entry name" value="HIS_KIN"/>
    <property type="match status" value="1"/>
</dbReference>
<dbReference type="SMART" id="SM00387">
    <property type="entry name" value="HATPase_c"/>
    <property type="match status" value="1"/>
</dbReference>
<keyword evidence="10" id="KW-0812">Transmembrane</keyword>
<evidence type="ECO:0000256" key="6">
    <source>
        <dbReference type="ARBA" id="ARBA00022679"/>
    </source>
</evidence>
<dbReference type="OrthoDB" id="9809766at2"/>
<feature type="domain" description="HAMP" evidence="12">
    <location>
        <begin position="172"/>
        <end position="224"/>
    </location>
</feature>
<keyword evidence="5" id="KW-0597">Phosphoprotein</keyword>
<dbReference type="Gene3D" id="6.10.340.10">
    <property type="match status" value="1"/>
</dbReference>
<dbReference type="InterPro" id="IPR003661">
    <property type="entry name" value="HisK_dim/P_dom"/>
</dbReference>
<dbReference type="Pfam" id="PF02518">
    <property type="entry name" value="HATPase_c"/>
    <property type="match status" value="1"/>
</dbReference>
<feature type="transmembrane region" description="Helical" evidence="10">
    <location>
        <begin position="148"/>
        <end position="169"/>
    </location>
</feature>
<dbReference type="Pfam" id="PF00512">
    <property type="entry name" value="HisKA"/>
    <property type="match status" value="1"/>
</dbReference>
<dbReference type="EMBL" id="QMDL01000006">
    <property type="protein sequence ID" value="RMJ01572.1"/>
    <property type="molecule type" value="Genomic_DNA"/>
</dbReference>
<dbReference type="Proteomes" id="UP000265903">
    <property type="component" value="Unassembled WGS sequence"/>
</dbReference>
<keyword evidence="10" id="KW-0472">Membrane</keyword>
<dbReference type="SMART" id="SM00388">
    <property type="entry name" value="HisKA"/>
    <property type="match status" value="1"/>
</dbReference>
<protein>
    <recommendedName>
        <fullName evidence="3">histidine kinase</fullName>
        <ecNumber evidence="3">2.7.13.3</ecNumber>
    </recommendedName>
</protein>
<evidence type="ECO:0000256" key="9">
    <source>
        <dbReference type="ARBA" id="ARBA00022840"/>
    </source>
</evidence>
<feature type="transmembrane region" description="Helical" evidence="10">
    <location>
        <begin position="7"/>
        <end position="29"/>
    </location>
</feature>
<dbReference type="CDD" id="cd00082">
    <property type="entry name" value="HisKA"/>
    <property type="match status" value="1"/>
</dbReference>
<dbReference type="InterPro" id="IPR005467">
    <property type="entry name" value="His_kinase_dom"/>
</dbReference>
<dbReference type="EC" id="2.7.13.3" evidence="3"/>
<dbReference type="AlphaFoldDB" id="A0A3M2R8F9"/>
<dbReference type="RefSeq" id="WP_114335932.1">
    <property type="nucleotide sequence ID" value="NZ_QMDL01000006.1"/>
</dbReference>
<keyword evidence="4" id="KW-1003">Cell membrane</keyword>
<evidence type="ECO:0000259" key="11">
    <source>
        <dbReference type="PROSITE" id="PS50109"/>
    </source>
</evidence>
<evidence type="ECO:0000313" key="14">
    <source>
        <dbReference type="Proteomes" id="UP000265903"/>
    </source>
</evidence>
<dbReference type="InterPro" id="IPR003594">
    <property type="entry name" value="HATPase_dom"/>
</dbReference>
<dbReference type="Gene3D" id="1.10.287.130">
    <property type="match status" value="1"/>
</dbReference>
<keyword evidence="9" id="KW-0067">ATP-binding</keyword>
<dbReference type="InterPro" id="IPR036097">
    <property type="entry name" value="HisK_dim/P_sf"/>
</dbReference>
<evidence type="ECO:0000256" key="2">
    <source>
        <dbReference type="ARBA" id="ARBA00004651"/>
    </source>
</evidence>
<keyword evidence="8" id="KW-0418">Kinase</keyword>
<comment type="caution">
    <text evidence="13">The sequence shown here is derived from an EMBL/GenBank/DDBJ whole genome shotgun (WGS) entry which is preliminary data.</text>
</comment>
<dbReference type="PANTHER" id="PTHR44936">
    <property type="entry name" value="SENSOR PROTEIN CREC"/>
    <property type="match status" value="1"/>
</dbReference>
<reference evidence="13 14" key="1">
    <citation type="submission" date="2018-08" db="EMBL/GenBank/DDBJ databases">
        <title>Whole Genome Sequence of the Moderate Halophilic Marine Bacterium Marinobacter litoralis Sw-45.</title>
        <authorList>
            <person name="Musa H."/>
        </authorList>
    </citation>
    <scope>NUCLEOTIDE SEQUENCE [LARGE SCALE GENOMIC DNA]</scope>
    <source>
        <strain evidence="13 14">Sw-45</strain>
    </source>
</reference>
<evidence type="ECO:0000256" key="3">
    <source>
        <dbReference type="ARBA" id="ARBA00012438"/>
    </source>
</evidence>
<dbReference type="SUPFAM" id="SSF55874">
    <property type="entry name" value="ATPase domain of HSP90 chaperone/DNA topoisomerase II/histidine kinase"/>
    <property type="match status" value="1"/>
</dbReference>
<evidence type="ECO:0000256" key="7">
    <source>
        <dbReference type="ARBA" id="ARBA00022741"/>
    </source>
</evidence>